<feature type="compositionally biased region" description="Low complexity" evidence="1">
    <location>
        <begin position="1"/>
        <end position="18"/>
    </location>
</feature>
<feature type="region of interest" description="Disordered" evidence="1">
    <location>
        <begin position="1"/>
        <end position="29"/>
    </location>
</feature>
<sequence length="263" mass="28563">MPSVAPIIPSSSLSPTPSFGMAEPRVFKGREEEVTMEELANPGDAACRCTTYRHRAQEAQGRPSPKESRAAKKLKQAVNPEAAVESSQSVPTSAENSSALYDGTSESPSPTYRKTTRIGKNTKAMPNRELAPVAYMQPSARELIQNGTSTDLHEGNYDVKKDLAPEPVSVPKKRGRPRKTQIPTPVNTTDKGKSIEIRRRDASARLLILLAKQQVETDQYGLIDSVRAARVTTRNSLEKAPVPKTTPAKAAPAKKVFISQSST</sequence>
<feature type="compositionally biased region" description="Polar residues" evidence="1">
    <location>
        <begin position="85"/>
        <end position="113"/>
    </location>
</feature>
<dbReference type="EMBL" id="BQXU01000003">
    <property type="protein sequence ID" value="GKT41703.1"/>
    <property type="molecule type" value="Genomic_DNA"/>
</dbReference>
<dbReference type="Proteomes" id="UP001055115">
    <property type="component" value="Unassembled WGS sequence"/>
</dbReference>
<feature type="region of interest" description="Disordered" evidence="1">
    <location>
        <begin position="161"/>
        <end position="191"/>
    </location>
</feature>
<proteinExistence type="predicted"/>
<comment type="caution">
    <text evidence="2">The sequence shown here is derived from an EMBL/GenBank/DDBJ whole genome shotgun (WGS) entry which is preliminary data.</text>
</comment>
<evidence type="ECO:0000256" key="1">
    <source>
        <dbReference type="SAM" id="MobiDB-lite"/>
    </source>
</evidence>
<protein>
    <submittedName>
        <fullName evidence="2">Uncharacterized protein</fullName>
    </submittedName>
</protein>
<keyword evidence="3" id="KW-1185">Reference proteome</keyword>
<dbReference type="RefSeq" id="XP_049124053.1">
    <property type="nucleotide sequence ID" value="XM_049268096.1"/>
</dbReference>
<accession>A0AA37L8N6</accession>
<feature type="region of interest" description="Disordered" evidence="1">
    <location>
        <begin position="237"/>
        <end position="263"/>
    </location>
</feature>
<feature type="compositionally biased region" description="Low complexity" evidence="1">
    <location>
        <begin position="239"/>
        <end position="256"/>
    </location>
</feature>
<evidence type="ECO:0000313" key="2">
    <source>
        <dbReference type="EMBL" id="GKT41703.1"/>
    </source>
</evidence>
<dbReference type="GeneID" id="73322686"/>
<name>A0AA37L8N6_9PEZI</name>
<dbReference type="AlphaFoldDB" id="A0AA37L8N6"/>
<organism evidence="2 3">
    <name type="scientific">Colletotrichum spaethianum</name>
    <dbReference type="NCBI Taxonomy" id="700344"/>
    <lineage>
        <taxon>Eukaryota</taxon>
        <taxon>Fungi</taxon>
        <taxon>Dikarya</taxon>
        <taxon>Ascomycota</taxon>
        <taxon>Pezizomycotina</taxon>
        <taxon>Sordariomycetes</taxon>
        <taxon>Hypocreomycetidae</taxon>
        <taxon>Glomerellales</taxon>
        <taxon>Glomerellaceae</taxon>
        <taxon>Colletotrichum</taxon>
        <taxon>Colletotrichum spaethianum species complex</taxon>
    </lineage>
</organism>
<gene>
    <name evidence="2" type="ORF">ColSpa_01884</name>
</gene>
<reference evidence="2 3" key="1">
    <citation type="submission" date="2022-03" db="EMBL/GenBank/DDBJ databases">
        <title>Genome data of Colletotrichum spp.</title>
        <authorList>
            <person name="Utami Y.D."/>
            <person name="Hiruma K."/>
        </authorList>
    </citation>
    <scope>NUCLEOTIDE SEQUENCE [LARGE SCALE GENOMIC DNA]</scope>
    <source>
        <strain evidence="2 3">MAFF 239500</strain>
    </source>
</reference>
<evidence type="ECO:0000313" key="3">
    <source>
        <dbReference type="Proteomes" id="UP001055115"/>
    </source>
</evidence>
<feature type="region of interest" description="Disordered" evidence="1">
    <location>
        <begin position="51"/>
        <end position="129"/>
    </location>
</feature>